<feature type="signal peptide" evidence="6">
    <location>
        <begin position="1"/>
        <end position="24"/>
    </location>
</feature>
<keyword evidence="3 6" id="KW-0732">Signal</keyword>
<keyword evidence="8" id="KW-1185">Reference proteome</keyword>
<dbReference type="OrthoDB" id="8562138at2"/>
<gene>
    <name evidence="7" type="ORF">GEAM_1765</name>
</gene>
<evidence type="ECO:0000256" key="4">
    <source>
        <dbReference type="ARBA" id="ARBA00023136"/>
    </source>
</evidence>
<keyword evidence="4" id="KW-0472">Membrane</keyword>
<evidence type="ECO:0000256" key="2">
    <source>
        <dbReference type="ARBA" id="ARBA00005722"/>
    </source>
</evidence>
<sequence length="249" mass="28084">MKISHFKTLSIATAAVLFSHAAAAGTWSLGASALVDVNPYKGYDTKVLPVPIISYEGDDFYFHTLTAGYYLWKDDQNKLSLTGTYIPFGYKPGDSDDSQMKRLDKRRGTLMAGLAYSHIEEWGTIRTTFNGDVLDNSDGMVADLAYLYTFHQDNWALVPGIGVQWSSSNQNQYYYGINSNESRRSGLNSYSPDDSFSPYLELSAKYDINKDWQAFFMGRYIRLDSEVKDSPMVDKSYSGMLWTGVTYSF</sequence>
<dbReference type="Gene3D" id="2.40.160.20">
    <property type="match status" value="1"/>
</dbReference>
<feature type="chain" id="PRO_5001791181" evidence="6">
    <location>
        <begin position="25"/>
        <end position="249"/>
    </location>
</feature>
<dbReference type="STRING" id="910964.GEAM_1765"/>
<evidence type="ECO:0000256" key="1">
    <source>
        <dbReference type="ARBA" id="ARBA00004442"/>
    </source>
</evidence>
<organism evidence="7 8">
    <name type="scientific">Ewingella americana (strain ATCC 33852 / DSM 4580 / CCUG 14506 / JCM 5911 / LMG 7869 / NCTC 12157 / CDC 1468-78)</name>
    <dbReference type="NCBI Taxonomy" id="910964"/>
    <lineage>
        <taxon>Bacteria</taxon>
        <taxon>Pseudomonadati</taxon>
        <taxon>Pseudomonadota</taxon>
        <taxon>Gammaproteobacteria</taxon>
        <taxon>Enterobacterales</taxon>
        <taxon>Yersiniaceae</taxon>
        <taxon>Ewingella</taxon>
    </lineage>
</organism>
<comment type="subcellular location">
    <subcellularLocation>
        <location evidence="1">Cell outer membrane</location>
    </subcellularLocation>
</comment>
<comment type="caution">
    <text evidence="7">The sequence shown here is derived from an EMBL/GenBank/DDBJ whole genome shotgun (WGS) entry which is preliminary data.</text>
</comment>
<evidence type="ECO:0000313" key="8">
    <source>
        <dbReference type="Proteomes" id="UP000028640"/>
    </source>
</evidence>
<dbReference type="GO" id="GO:0009252">
    <property type="term" value="P:peptidoglycan biosynthetic process"/>
    <property type="evidence" value="ECO:0007669"/>
    <property type="project" value="TreeGrafter"/>
</dbReference>
<evidence type="ECO:0000256" key="3">
    <source>
        <dbReference type="ARBA" id="ARBA00022729"/>
    </source>
</evidence>
<dbReference type="GO" id="GO:0009279">
    <property type="term" value="C:cell outer membrane"/>
    <property type="evidence" value="ECO:0007669"/>
    <property type="project" value="UniProtKB-SubCell"/>
</dbReference>
<dbReference type="Proteomes" id="UP000028640">
    <property type="component" value="Unassembled WGS sequence"/>
</dbReference>
<comment type="similarity">
    <text evidence="2">Belongs to the MipA/OmpV family.</text>
</comment>
<name>A0A085GBN7_EWIA3</name>
<proteinExistence type="inferred from homology"/>
<keyword evidence="5" id="KW-0998">Cell outer membrane</keyword>
<dbReference type="PANTHER" id="PTHR38776">
    <property type="entry name" value="MLTA-INTERACTING PROTEIN-RELATED"/>
    <property type="match status" value="1"/>
</dbReference>
<dbReference type="eggNOG" id="COG3713">
    <property type="taxonomic scope" value="Bacteria"/>
</dbReference>
<dbReference type="PANTHER" id="PTHR38776:SF1">
    <property type="entry name" value="MLTA-INTERACTING PROTEIN-RELATED"/>
    <property type="match status" value="1"/>
</dbReference>
<dbReference type="AlphaFoldDB" id="A0A085GBN7"/>
<protein>
    <submittedName>
        <fullName evidence="7">MltA-interacting protein</fullName>
    </submittedName>
</protein>
<reference evidence="7 8" key="1">
    <citation type="submission" date="2014-05" db="EMBL/GenBank/DDBJ databases">
        <title>ATOL: Assembling a taxonomically balanced genome-scale reconstruction of the evolutionary history of the Enterobacteriaceae.</title>
        <authorList>
            <person name="Plunkett G.III."/>
            <person name="Neeno-Eckwall E.C."/>
            <person name="Glasner J.D."/>
            <person name="Perna N.T."/>
        </authorList>
    </citation>
    <scope>NUCLEOTIDE SEQUENCE [LARGE SCALE GENOMIC DNA]</scope>
    <source>
        <strain evidence="7 8">ATCC 33852</strain>
    </source>
</reference>
<dbReference type="InterPro" id="IPR010583">
    <property type="entry name" value="MipA"/>
</dbReference>
<dbReference type="EMBL" id="JMPJ01000051">
    <property type="protein sequence ID" value="KFC81132.1"/>
    <property type="molecule type" value="Genomic_DNA"/>
</dbReference>
<dbReference type="GeneID" id="78380113"/>
<evidence type="ECO:0000256" key="5">
    <source>
        <dbReference type="ARBA" id="ARBA00023237"/>
    </source>
</evidence>
<dbReference type="RefSeq" id="WP_034790669.1">
    <property type="nucleotide sequence ID" value="NZ_JMPJ01000051.1"/>
</dbReference>
<accession>A0A085GBN7</accession>
<dbReference type="Pfam" id="PF06629">
    <property type="entry name" value="MipA"/>
    <property type="match status" value="1"/>
</dbReference>
<evidence type="ECO:0000256" key="6">
    <source>
        <dbReference type="SAM" id="SignalP"/>
    </source>
</evidence>
<evidence type="ECO:0000313" key="7">
    <source>
        <dbReference type="EMBL" id="KFC81132.1"/>
    </source>
</evidence>